<evidence type="ECO:0000256" key="1">
    <source>
        <dbReference type="SAM" id="Phobius"/>
    </source>
</evidence>
<name>A0ABP5JAG5_9ACTN</name>
<proteinExistence type="predicted"/>
<dbReference type="RefSeq" id="WP_231251338.1">
    <property type="nucleotide sequence ID" value="NZ_BAAAMQ010000015.1"/>
</dbReference>
<keyword evidence="1" id="KW-0472">Membrane</keyword>
<comment type="caution">
    <text evidence="2">The sequence shown here is derived from an EMBL/GenBank/DDBJ whole genome shotgun (WGS) entry which is preliminary data.</text>
</comment>
<evidence type="ECO:0000313" key="2">
    <source>
        <dbReference type="EMBL" id="GAA2113675.1"/>
    </source>
</evidence>
<keyword evidence="3" id="KW-1185">Reference proteome</keyword>
<keyword evidence="1" id="KW-0812">Transmembrane</keyword>
<organism evidence="2 3">
    <name type="scientific">Nocardioides furvisabuli</name>
    <dbReference type="NCBI Taxonomy" id="375542"/>
    <lineage>
        <taxon>Bacteria</taxon>
        <taxon>Bacillati</taxon>
        <taxon>Actinomycetota</taxon>
        <taxon>Actinomycetes</taxon>
        <taxon>Propionibacteriales</taxon>
        <taxon>Nocardioidaceae</taxon>
        <taxon>Nocardioides</taxon>
    </lineage>
</organism>
<keyword evidence="1" id="KW-1133">Transmembrane helix</keyword>
<accession>A0ABP5JAG5</accession>
<dbReference type="Proteomes" id="UP001501161">
    <property type="component" value="Unassembled WGS sequence"/>
</dbReference>
<sequence>MRARWDAVPRAWRSRILLGTLAAVVGYAAAVLLRFDPRPGPYVVMAAVVLALGWLVLDTVDAPAAEWVPRVQPAGDRVDEATSDLRVLSSHQQAREPSETLRERLVALARARDPVLAEDLRRELDPLRRLSPGEIDRILTRIEEVRD</sequence>
<feature type="transmembrane region" description="Helical" evidence="1">
    <location>
        <begin position="12"/>
        <end position="33"/>
    </location>
</feature>
<gene>
    <name evidence="2" type="ORF">GCM10009726_31330</name>
</gene>
<reference evidence="3" key="1">
    <citation type="journal article" date="2019" name="Int. J. Syst. Evol. Microbiol.">
        <title>The Global Catalogue of Microorganisms (GCM) 10K type strain sequencing project: providing services to taxonomists for standard genome sequencing and annotation.</title>
        <authorList>
            <consortium name="The Broad Institute Genomics Platform"/>
            <consortium name="The Broad Institute Genome Sequencing Center for Infectious Disease"/>
            <person name="Wu L."/>
            <person name="Ma J."/>
        </authorList>
    </citation>
    <scope>NUCLEOTIDE SEQUENCE [LARGE SCALE GENOMIC DNA]</scope>
    <source>
        <strain evidence="3">JCM 13813</strain>
    </source>
</reference>
<feature type="transmembrane region" description="Helical" evidence="1">
    <location>
        <begin position="39"/>
        <end position="57"/>
    </location>
</feature>
<protein>
    <submittedName>
        <fullName evidence="2">Uncharacterized protein</fullName>
    </submittedName>
</protein>
<evidence type="ECO:0000313" key="3">
    <source>
        <dbReference type="Proteomes" id="UP001501161"/>
    </source>
</evidence>
<dbReference type="EMBL" id="BAAAMQ010000015">
    <property type="protein sequence ID" value="GAA2113675.1"/>
    <property type="molecule type" value="Genomic_DNA"/>
</dbReference>